<dbReference type="Proteomes" id="UP000034881">
    <property type="component" value="Unassembled WGS sequence"/>
</dbReference>
<dbReference type="Pfam" id="PF07963">
    <property type="entry name" value="N_methyl"/>
    <property type="match status" value="1"/>
</dbReference>
<sequence>MRRFDCHSERSEESLTNVRPTFVGDPSANRLRMTKEQAQDEGRENGFTLAEIMVVMAITAVVGTILVLIFTNTLRGSGKSQILAVIKQNGQSVLGNIDKTVRDADNIICPTGISPSGSILVVVKDGVYTRYRMVLPDSSDPVPLSCNENGCIAWDQPSKENDLDPNTGQLKSDSQFINDVCLPNSLMSQAAVLTDTNSQTGVSVEDGFFTRNKSAGYKDQLTIEFKLGPGAGVPQAIKEQIDPVKFQTTVQLR</sequence>
<dbReference type="EMBL" id="LBYB01000012">
    <property type="protein sequence ID" value="KKR41414.1"/>
    <property type="molecule type" value="Genomic_DNA"/>
</dbReference>
<feature type="compositionally biased region" description="Basic and acidic residues" evidence="1">
    <location>
        <begin position="1"/>
        <end position="13"/>
    </location>
</feature>
<dbReference type="InterPro" id="IPR012902">
    <property type="entry name" value="N_methyl_site"/>
</dbReference>
<feature type="transmembrane region" description="Helical" evidence="2">
    <location>
        <begin position="52"/>
        <end position="71"/>
    </location>
</feature>
<evidence type="ECO:0000256" key="1">
    <source>
        <dbReference type="SAM" id="MobiDB-lite"/>
    </source>
</evidence>
<evidence type="ECO:0000313" key="3">
    <source>
        <dbReference type="EMBL" id="KKR41414.1"/>
    </source>
</evidence>
<reference evidence="3 4" key="1">
    <citation type="journal article" date="2015" name="Nature">
        <title>rRNA introns, odd ribosomes, and small enigmatic genomes across a large radiation of phyla.</title>
        <authorList>
            <person name="Brown C.T."/>
            <person name="Hug L.A."/>
            <person name="Thomas B.C."/>
            <person name="Sharon I."/>
            <person name="Castelle C.J."/>
            <person name="Singh A."/>
            <person name="Wilkins M.J."/>
            <person name="Williams K.H."/>
            <person name="Banfield J.F."/>
        </authorList>
    </citation>
    <scope>NUCLEOTIDE SEQUENCE [LARGE SCALE GENOMIC DNA]</scope>
</reference>
<dbReference type="AlphaFoldDB" id="A0A0G0QLU0"/>
<gene>
    <name evidence="3" type="ORF">UT77_C0012G0041</name>
</gene>
<feature type="region of interest" description="Disordered" evidence="1">
    <location>
        <begin position="1"/>
        <end position="21"/>
    </location>
</feature>
<dbReference type="SUPFAM" id="SSF54523">
    <property type="entry name" value="Pili subunits"/>
    <property type="match status" value="1"/>
</dbReference>
<evidence type="ECO:0000313" key="4">
    <source>
        <dbReference type="Proteomes" id="UP000034881"/>
    </source>
</evidence>
<evidence type="ECO:0000256" key="2">
    <source>
        <dbReference type="SAM" id="Phobius"/>
    </source>
</evidence>
<dbReference type="InterPro" id="IPR045584">
    <property type="entry name" value="Pilin-like"/>
</dbReference>
<proteinExistence type="predicted"/>
<name>A0A0G0QLU0_9BACT</name>
<protein>
    <recommendedName>
        <fullName evidence="5">Prepilin-type N-terminal cleavage/methylation domain-containing protein</fullName>
    </recommendedName>
</protein>
<dbReference type="NCBIfam" id="TIGR02532">
    <property type="entry name" value="IV_pilin_GFxxxE"/>
    <property type="match status" value="1"/>
</dbReference>
<keyword evidence="2" id="KW-0472">Membrane</keyword>
<keyword evidence="2" id="KW-0812">Transmembrane</keyword>
<evidence type="ECO:0008006" key="5">
    <source>
        <dbReference type="Google" id="ProtNLM"/>
    </source>
</evidence>
<organism evidence="3 4">
    <name type="scientific">Candidatus Daviesbacteria bacterium GW2011_GWC2_40_12</name>
    <dbReference type="NCBI Taxonomy" id="1618431"/>
    <lineage>
        <taxon>Bacteria</taxon>
        <taxon>Candidatus Daviesiibacteriota</taxon>
    </lineage>
</organism>
<comment type="caution">
    <text evidence="3">The sequence shown here is derived from an EMBL/GenBank/DDBJ whole genome shotgun (WGS) entry which is preliminary data.</text>
</comment>
<accession>A0A0G0QLU0</accession>
<keyword evidence="2" id="KW-1133">Transmembrane helix</keyword>